<dbReference type="Proteomes" id="UP000321103">
    <property type="component" value="Unassembled WGS sequence"/>
</dbReference>
<dbReference type="NCBIfam" id="NF002971">
    <property type="entry name" value="PRK03655.1"/>
    <property type="match status" value="1"/>
</dbReference>
<dbReference type="GO" id="GO:0005886">
    <property type="term" value="C:plasma membrane"/>
    <property type="evidence" value="ECO:0007669"/>
    <property type="project" value="TreeGrafter"/>
</dbReference>
<feature type="transmembrane region" description="Helical" evidence="5">
    <location>
        <begin position="265"/>
        <end position="288"/>
    </location>
</feature>
<feature type="transmembrane region" description="Helical" evidence="5">
    <location>
        <begin position="193"/>
        <end position="211"/>
    </location>
</feature>
<proteinExistence type="predicted"/>
<dbReference type="SUPFAM" id="SSF81340">
    <property type="entry name" value="Clc chloride channel"/>
    <property type="match status" value="1"/>
</dbReference>
<keyword evidence="4 5" id="KW-0472">Membrane</keyword>
<dbReference type="InterPro" id="IPR050368">
    <property type="entry name" value="ClC-type_chloride_channel"/>
</dbReference>
<evidence type="ECO:0000256" key="4">
    <source>
        <dbReference type="ARBA" id="ARBA00023136"/>
    </source>
</evidence>
<dbReference type="AlphaFoldDB" id="A0A512I9A6"/>
<accession>A0A512I9A6</accession>
<feature type="transmembrane region" description="Helical" evidence="5">
    <location>
        <begin position="152"/>
        <end position="181"/>
    </location>
</feature>
<feature type="transmembrane region" description="Helical" evidence="5">
    <location>
        <begin position="378"/>
        <end position="407"/>
    </location>
</feature>
<dbReference type="InterPro" id="IPR014743">
    <property type="entry name" value="Cl-channel_core"/>
</dbReference>
<comment type="subcellular location">
    <subcellularLocation>
        <location evidence="1">Membrane</location>
        <topology evidence="1">Multi-pass membrane protein</topology>
    </subcellularLocation>
</comment>
<dbReference type="PANTHER" id="PTHR43427:SF9">
    <property type="entry name" value="ION-TRANSPORT PROTEIN YFEO-RELATED"/>
    <property type="match status" value="1"/>
</dbReference>
<name>A0A512I9A6_9MICC</name>
<feature type="transmembrane region" description="Helical" evidence="5">
    <location>
        <begin position="103"/>
        <end position="120"/>
    </location>
</feature>
<feature type="transmembrane region" description="Helical" evidence="5">
    <location>
        <begin position="127"/>
        <end position="146"/>
    </location>
</feature>
<dbReference type="PANTHER" id="PTHR43427">
    <property type="entry name" value="CHLORIDE CHANNEL PROTEIN CLC-E"/>
    <property type="match status" value="1"/>
</dbReference>
<keyword evidence="3 5" id="KW-1133">Transmembrane helix</keyword>
<dbReference type="STRING" id="388357.GCA_001580365_00680"/>
<keyword evidence="7" id="KW-1185">Reference proteome</keyword>
<evidence type="ECO:0000313" key="7">
    <source>
        <dbReference type="Proteomes" id="UP000321103"/>
    </source>
</evidence>
<evidence type="ECO:0000313" key="6">
    <source>
        <dbReference type="EMBL" id="GEO94271.1"/>
    </source>
</evidence>
<dbReference type="EMBL" id="BJZS01000014">
    <property type="protein sequence ID" value="GEO94271.1"/>
    <property type="molecule type" value="Genomic_DNA"/>
</dbReference>
<gene>
    <name evidence="6" type="ORF">KTU01_03940</name>
</gene>
<evidence type="ECO:0000256" key="1">
    <source>
        <dbReference type="ARBA" id="ARBA00004141"/>
    </source>
</evidence>
<feature type="transmembrane region" description="Helical" evidence="5">
    <location>
        <begin position="350"/>
        <end position="372"/>
    </location>
</feature>
<dbReference type="RefSeq" id="WP_062734483.1">
    <property type="nucleotide sequence ID" value="NZ_BJZS01000014.1"/>
</dbReference>
<feature type="transmembrane region" description="Helical" evidence="5">
    <location>
        <begin position="308"/>
        <end position="329"/>
    </location>
</feature>
<feature type="transmembrane region" description="Helical" evidence="5">
    <location>
        <begin position="20"/>
        <end position="43"/>
    </location>
</feature>
<comment type="caution">
    <text evidence="6">The sequence shown here is derived from an EMBL/GenBank/DDBJ whole genome shotgun (WGS) entry which is preliminary data.</text>
</comment>
<dbReference type="InterPro" id="IPR001807">
    <property type="entry name" value="ClC"/>
</dbReference>
<evidence type="ECO:0000256" key="2">
    <source>
        <dbReference type="ARBA" id="ARBA00022692"/>
    </source>
</evidence>
<feature type="transmembrane region" description="Helical" evidence="5">
    <location>
        <begin position="63"/>
        <end position="83"/>
    </location>
</feature>
<organism evidence="6 7">
    <name type="scientific">Kocuria turfanensis</name>
    <dbReference type="NCBI Taxonomy" id="388357"/>
    <lineage>
        <taxon>Bacteria</taxon>
        <taxon>Bacillati</taxon>
        <taxon>Actinomycetota</taxon>
        <taxon>Actinomycetes</taxon>
        <taxon>Micrococcales</taxon>
        <taxon>Micrococcaceae</taxon>
        <taxon>Kocuria</taxon>
    </lineage>
</organism>
<evidence type="ECO:0000256" key="3">
    <source>
        <dbReference type="ARBA" id="ARBA00022989"/>
    </source>
</evidence>
<dbReference type="CDD" id="cd00400">
    <property type="entry name" value="Voltage_gated_ClC"/>
    <property type="match status" value="1"/>
</dbReference>
<evidence type="ECO:0000256" key="5">
    <source>
        <dbReference type="SAM" id="Phobius"/>
    </source>
</evidence>
<dbReference type="GO" id="GO:0015108">
    <property type="term" value="F:chloride transmembrane transporter activity"/>
    <property type="evidence" value="ECO:0007669"/>
    <property type="project" value="InterPro"/>
</dbReference>
<keyword evidence="2 5" id="KW-0812">Transmembrane</keyword>
<protein>
    <submittedName>
        <fullName evidence="6">Putative ion-transport protein</fullName>
    </submittedName>
</protein>
<dbReference type="Pfam" id="PF00654">
    <property type="entry name" value="Voltage_CLC"/>
    <property type="match status" value="1"/>
</dbReference>
<sequence length="428" mass="43365">MAGTSTHEGPTVRTQLQLAVPALLVGTVSALGLFVVDEVALVVEHLLWSTLPSLWGLDPGSGWWILGVLTLTGLAVGLVVQFVPGHGGRDSATTELIAPPLKLAAVPSLVLVTVLGLAGGVSMGPELPIIAINTAVLVALVARWWPRVPVELVVLITASGTIGALFGTPVAAALVLTGVVAAFKQGGALWDRLFLPLAAAGAGAVTMRWLAGPQLPEAGPPPLGTPDAVDLATGLAVAVGGALVGLATVHLFPHLHRLFHSLRHPVLYSTLGGLLLGVLGVLGGPITLFKGARQTGELIQNAADYSPWQLALVVAVKLAALLVAASAGFRGGHVFPAVFMGAGVGLLGHALIPGMPLGLALACGVLGVLLPVTRDGWISLFVAVVLVGDVTVLAVLSLVILPVWLLVSRAPGMVVSPPGSPEASEPTL</sequence>
<reference evidence="6 7" key="1">
    <citation type="submission" date="2019-07" db="EMBL/GenBank/DDBJ databases">
        <title>Whole genome shotgun sequence of Kocuria turfanensis NBRC 107627.</title>
        <authorList>
            <person name="Hosoyama A."/>
            <person name="Uohara A."/>
            <person name="Ohji S."/>
            <person name="Ichikawa N."/>
        </authorList>
    </citation>
    <scope>NUCLEOTIDE SEQUENCE [LARGE SCALE GENOMIC DNA]</scope>
    <source>
        <strain evidence="6 7">NBRC 107627</strain>
    </source>
</reference>
<dbReference type="Gene3D" id="1.10.3080.10">
    <property type="entry name" value="Clc chloride channel"/>
    <property type="match status" value="1"/>
</dbReference>
<feature type="transmembrane region" description="Helical" evidence="5">
    <location>
        <begin position="231"/>
        <end position="253"/>
    </location>
</feature>